<gene>
    <name evidence="2" type="ORF">Acy02nite_07150</name>
</gene>
<evidence type="ECO:0000256" key="1">
    <source>
        <dbReference type="SAM" id="SignalP"/>
    </source>
</evidence>
<accession>A0A919IC72</accession>
<evidence type="ECO:0008006" key="4">
    <source>
        <dbReference type="Google" id="ProtNLM"/>
    </source>
</evidence>
<evidence type="ECO:0000313" key="3">
    <source>
        <dbReference type="Proteomes" id="UP000619479"/>
    </source>
</evidence>
<proteinExistence type="predicted"/>
<evidence type="ECO:0000313" key="2">
    <source>
        <dbReference type="EMBL" id="GID62834.1"/>
    </source>
</evidence>
<dbReference type="AlphaFoldDB" id="A0A919IC72"/>
<dbReference type="Proteomes" id="UP000619479">
    <property type="component" value="Unassembled WGS sequence"/>
</dbReference>
<feature type="signal peptide" evidence="1">
    <location>
        <begin position="1"/>
        <end position="25"/>
    </location>
</feature>
<keyword evidence="3" id="KW-1185">Reference proteome</keyword>
<organism evidence="2 3">
    <name type="scientific">Actinoplanes cyaneus</name>
    <dbReference type="NCBI Taxonomy" id="52696"/>
    <lineage>
        <taxon>Bacteria</taxon>
        <taxon>Bacillati</taxon>
        <taxon>Actinomycetota</taxon>
        <taxon>Actinomycetes</taxon>
        <taxon>Micromonosporales</taxon>
        <taxon>Micromonosporaceae</taxon>
        <taxon>Actinoplanes</taxon>
    </lineage>
</organism>
<keyword evidence="1" id="KW-0732">Signal</keyword>
<name>A0A919IC72_9ACTN</name>
<reference evidence="2" key="1">
    <citation type="submission" date="2021-01" db="EMBL/GenBank/DDBJ databases">
        <title>Whole genome shotgun sequence of Actinoplanes cyaneus NBRC 14990.</title>
        <authorList>
            <person name="Komaki H."/>
            <person name="Tamura T."/>
        </authorList>
    </citation>
    <scope>NUCLEOTIDE SEQUENCE</scope>
    <source>
        <strain evidence="2">NBRC 14990</strain>
    </source>
</reference>
<comment type="caution">
    <text evidence="2">The sequence shown here is derived from an EMBL/GenBank/DDBJ whole genome shotgun (WGS) entry which is preliminary data.</text>
</comment>
<protein>
    <recommendedName>
        <fullName evidence="4">Secreted protein</fullName>
    </recommendedName>
</protein>
<feature type="chain" id="PRO_5038592926" description="Secreted protein" evidence="1">
    <location>
        <begin position="26"/>
        <end position="160"/>
    </location>
</feature>
<dbReference type="EMBL" id="BOMH01000004">
    <property type="protein sequence ID" value="GID62834.1"/>
    <property type="molecule type" value="Genomic_DNA"/>
</dbReference>
<sequence>MTVAAVTFFLSAAVAAVALSRVSRAPAGASLAPAAAPHTGLGLRPEPWPDASGPQAALEFTHRDDLATLDLTGQYAAELADTRAAAAVALAEHQRLRRLLASDEHPVLLLRSTDLRHPEGEVGSWLTVALGDFADQAAVTSWCRTVPASHCVPRRLDPPR</sequence>